<reference evidence="3 5" key="2">
    <citation type="submission" date="2018-09" db="EMBL/GenBank/DDBJ databases">
        <authorList>
            <person name="Petit M.-A."/>
            <person name="Lossouarn J."/>
        </authorList>
    </citation>
    <scope>NUCLEOTIDE SEQUENCE [LARGE SCALE GENOMIC DNA]</scope>
    <source>
        <strain evidence="3 5">L1-82</strain>
    </source>
</reference>
<feature type="domain" description="HTH cro/C1-type" evidence="1">
    <location>
        <begin position="8"/>
        <end position="61"/>
    </location>
</feature>
<dbReference type="HOGENOM" id="CLU_066192_31_1_9"/>
<dbReference type="PROSITE" id="PS50943">
    <property type="entry name" value="HTH_CROC1"/>
    <property type="match status" value="1"/>
</dbReference>
<dbReference type="PANTHER" id="PTHR37301:SF1">
    <property type="entry name" value="DNA-BINDING PROTEIN"/>
    <property type="match status" value="1"/>
</dbReference>
<name>C7GDQ5_9FIRM</name>
<dbReference type="Pfam" id="PF13443">
    <property type="entry name" value="HTH_26"/>
    <property type="match status" value="1"/>
</dbReference>
<evidence type="ECO:0000259" key="1">
    <source>
        <dbReference type="PROSITE" id="PS50943"/>
    </source>
</evidence>
<dbReference type="RefSeq" id="WP_006858123.1">
    <property type="nucleotide sequence ID" value="NZ_GG692731.1"/>
</dbReference>
<dbReference type="REBASE" id="303698">
    <property type="entry name" value="C.RinL182ORF1268P"/>
</dbReference>
<evidence type="ECO:0000313" key="4">
    <source>
        <dbReference type="Proteomes" id="UP000004828"/>
    </source>
</evidence>
<sequence length="81" mass="9318">MTVSYDKLWKLLIDKKISKTQLVHKSGISTNAMAKMGKNQVVRLEVLIRICNILHCQIDDIIDYSMNVDTERGGDSYEIKF</sequence>
<keyword evidence="5" id="KW-1185">Reference proteome</keyword>
<gene>
    <name evidence="3" type="ORF">RIL182_01266</name>
    <name evidence="2" type="ORF">ROSINTL182_08056</name>
</gene>
<dbReference type="EMBL" id="LR027880">
    <property type="protein sequence ID" value="VCV21394.1"/>
    <property type="molecule type" value="Genomic_DNA"/>
</dbReference>
<organism evidence="2 4">
    <name type="scientific">Roseburia intestinalis L1-82</name>
    <dbReference type="NCBI Taxonomy" id="536231"/>
    <lineage>
        <taxon>Bacteria</taxon>
        <taxon>Bacillati</taxon>
        <taxon>Bacillota</taxon>
        <taxon>Clostridia</taxon>
        <taxon>Lachnospirales</taxon>
        <taxon>Lachnospiraceae</taxon>
        <taxon>Roseburia</taxon>
    </lineage>
</organism>
<proteinExistence type="predicted"/>
<dbReference type="PANTHER" id="PTHR37301">
    <property type="entry name" value="DNA-BINDING PROTEIN-RELATED"/>
    <property type="match status" value="1"/>
</dbReference>
<dbReference type="EMBL" id="ABYJ02000157">
    <property type="protein sequence ID" value="EEV00058.1"/>
    <property type="molecule type" value="Genomic_DNA"/>
</dbReference>
<evidence type="ECO:0000313" key="5">
    <source>
        <dbReference type="Proteomes" id="UP000294398"/>
    </source>
</evidence>
<protein>
    <recommendedName>
        <fullName evidence="1">HTH cro/C1-type domain-containing protein</fullName>
    </recommendedName>
</protein>
<dbReference type="Proteomes" id="UP000004828">
    <property type="component" value="Unassembled WGS sequence"/>
</dbReference>
<dbReference type="GO" id="GO:0003677">
    <property type="term" value="F:DNA binding"/>
    <property type="evidence" value="ECO:0007669"/>
    <property type="project" value="InterPro"/>
</dbReference>
<dbReference type="InterPro" id="IPR010982">
    <property type="entry name" value="Lambda_DNA-bd_dom_sf"/>
</dbReference>
<dbReference type="SUPFAM" id="SSF47413">
    <property type="entry name" value="lambda repressor-like DNA-binding domains"/>
    <property type="match status" value="1"/>
</dbReference>
<evidence type="ECO:0000313" key="3">
    <source>
        <dbReference type="EMBL" id="VCV21394.1"/>
    </source>
</evidence>
<reference evidence="2 4" key="1">
    <citation type="submission" date="2009-08" db="EMBL/GenBank/DDBJ databases">
        <authorList>
            <person name="Weinstock G."/>
            <person name="Sodergren E."/>
            <person name="Clifton S."/>
            <person name="Fulton L."/>
            <person name="Fulton B."/>
            <person name="Courtney L."/>
            <person name="Fronick C."/>
            <person name="Harrison M."/>
            <person name="Strong C."/>
            <person name="Farmer C."/>
            <person name="Delahaunty K."/>
            <person name="Markovic C."/>
            <person name="Hall O."/>
            <person name="Minx P."/>
            <person name="Tomlinson C."/>
            <person name="Mitreva M."/>
            <person name="Nelson J."/>
            <person name="Hou S."/>
            <person name="Wollam A."/>
            <person name="Pepin K.H."/>
            <person name="Johnson M."/>
            <person name="Bhonagiri V."/>
            <person name="Nash W.E."/>
            <person name="Warren W."/>
            <person name="Chinwalla A."/>
            <person name="Mardis E.R."/>
            <person name="Wilson R.K."/>
        </authorList>
    </citation>
    <scope>NUCLEOTIDE SEQUENCE [LARGE SCALE GENOMIC DNA]</scope>
    <source>
        <strain evidence="2 4">L1-82</strain>
    </source>
</reference>
<evidence type="ECO:0000313" key="2">
    <source>
        <dbReference type="EMBL" id="EEV00058.1"/>
    </source>
</evidence>
<dbReference type="Gene3D" id="1.10.260.40">
    <property type="entry name" value="lambda repressor-like DNA-binding domains"/>
    <property type="match status" value="1"/>
</dbReference>
<dbReference type="GeneID" id="61432538"/>
<dbReference type="AlphaFoldDB" id="C7GDQ5"/>
<dbReference type="InterPro" id="IPR001387">
    <property type="entry name" value="Cro/C1-type_HTH"/>
</dbReference>
<dbReference type="Proteomes" id="UP000294398">
    <property type="component" value="Chromosome"/>
</dbReference>
<accession>C7GDQ5</accession>